<gene>
    <name evidence="8" type="ORF">SD70_13455</name>
</gene>
<evidence type="ECO:0008006" key="10">
    <source>
        <dbReference type="Google" id="ProtNLM"/>
    </source>
</evidence>
<name>A0ABR5AHB5_9BACL</name>
<dbReference type="Gene3D" id="2.60.120.10">
    <property type="entry name" value="Jelly Rolls"/>
    <property type="match status" value="1"/>
</dbReference>
<feature type="domain" description="Cyclic nucleotide-binding" evidence="6">
    <location>
        <begin position="36"/>
        <end position="137"/>
    </location>
</feature>
<accession>A0ABR5AHB5</accession>
<dbReference type="CDD" id="cd00038">
    <property type="entry name" value="CAP_ED"/>
    <property type="match status" value="1"/>
</dbReference>
<evidence type="ECO:0000256" key="4">
    <source>
        <dbReference type="ARBA" id="ARBA00023163"/>
    </source>
</evidence>
<dbReference type="InterPro" id="IPR000595">
    <property type="entry name" value="cNMP-bd_dom"/>
</dbReference>
<evidence type="ECO:0000313" key="8">
    <source>
        <dbReference type="EMBL" id="KIL40421.1"/>
    </source>
</evidence>
<dbReference type="PROSITE" id="PS50042">
    <property type="entry name" value="CNMP_BINDING_3"/>
    <property type="match status" value="1"/>
</dbReference>
<evidence type="ECO:0000256" key="2">
    <source>
        <dbReference type="ARBA" id="ARBA00023125"/>
    </source>
</evidence>
<evidence type="ECO:0000256" key="1">
    <source>
        <dbReference type="ARBA" id="ARBA00023015"/>
    </source>
</evidence>
<dbReference type="CDD" id="cd00092">
    <property type="entry name" value="HTH_CRP"/>
    <property type="match status" value="1"/>
</dbReference>
<dbReference type="SUPFAM" id="SSF46785">
    <property type="entry name" value="Winged helix' DNA-binding domain"/>
    <property type="match status" value="1"/>
</dbReference>
<dbReference type="PRINTS" id="PR00034">
    <property type="entry name" value="HTHCRP"/>
</dbReference>
<dbReference type="InterPro" id="IPR036390">
    <property type="entry name" value="WH_DNA-bd_sf"/>
</dbReference>
<dbReference type="SUPFAM" id="SSF51206">
    <property type="entry name" value="cAMP-binding domain-like"/>
    <property type="match status" value="1"/>
</dbReference>
<dbReference type="Pfam" id="PF13545">
    <property type="entry name" value="HTH_Crp_2"/>
    <property type="match status" value="1"/>
</dbReference>
<evidence type="ECO:0000259" key="6">
    <source>
        <dbReference type="PROSITE" id="PS50042"/>
    </source>
</evidence>
<dbReference type="InterPro" id="IPR012318">
    <property type="entry name" value="HTH_CRP"/>
</dbReference>
<keyword evidence="9" id="KW-1185">Reference proteome</keyword>
<protein>
    <recommendedName>
        <fullName evidence="10">Crp/Fnr family transcriptional regulator</fullName>
    </recommendedName>
</protein>
<sequence>MIREQFPPSSDKTNKSDDRTEEKLIAQLFEQYGTLRHYKKNEVIFREDDECQEVFFVQDGLVKISQSAQEGQGITLFLRHTGEAFGMAEVLAGQKRQRYARCIIDSQVLALAASQFTNLVMREPDVLYALTVTNARRLLSTQRYVETLISRPVAWRLAHLLMQLGRVKGTEIEVALSLSHEEISYIIGCSRQTVSETLSRWREQGVIQYEKKRVVISDSQHFMSNL</sequence>
<keyword evidence="4" id="KW-0804">Transcription</keyword>
<evidence type="ECO:0000259" key="7">
    <source>
        <dbReference type="PROSITE" id="PS51063"/>
    </source>
</evidence>
<comment type="caution">
    <text evidence="8">The sequence shown here is derived from an EMBL/GenBank/DDBJ whole genome shotgun (WGS) entry which is preliminary data.</text>
</comment>
<dbReference type="Pfam" id="PF00027">
    <property type="entry name" value="cNMP_binding"/>
    <property type="match status" value="1"/>
</dbReference>
<keyword evidence="1" id="KW-0805">Transcription regulation</keyword>
<keyword evidence="2" id="KW-0238">DNA-binding</keyword>
<dbReference type="PANTHER" id="PTHR24567">
    <property type="entry name" value="CRP FAMILY TRANSCRIPTIONAL REGULATORY PROTEIN"/>
    <property type="match status" value="1"/>
</dbReference>
<proteinExistence type="predicted"/>
<dbReference type="EMBL" id="JXAK01000021">
    <property type="protein sequence ID" value="KIL40421.1"/>
    <property type="molecule type" value="Genomic_DNA"/>
</dbReference>
<feature type="region of interest" description="Disordered" evidence="5">
    <location>
        <begin position="1"/>
        <end position="20"/>
    </location>
</feature>
<keyword evidence="3" id="KW-0010">Activator</keyword>
<dbReference type="PROSITE" id="PS51063">
    <property type="entry name" value="HTH_CRP_2"/>
    <property type="match status" value="1"/>
</dbReference>
<dbReference type="PANTHER" id="PTHR24567:SF68">
    <property type="entry name" value="DNA-BINDING TRANSCRIPTIONAL DUAL REGULATOR CRP"/>
    <property type="match status" value="1"/>
</dbReference>
<dbReference type="SMART" id="SM00419">
    <property type="entry name" value="HTH_CRP"/>
    <property type="match status" value="1"/>
</dbReference>
<reference evidence="8 9" key="1">
    <citation type="submission" date="2014-12" db="EMBL/GenBank/DDBJ databases">
        <title>Draft genome sequence of Paenibacillus kamchatkensis strain B-2647.</title>
        <authorList>
            <person name="Karlyshev A.V."/>
            <person name="Kudryashova E.B."/>
        </authorList>
    </citation>
    <scope>NUCLEOTIDE SEQUENCE [LARGE SCALE GENOMIC DNA]</scope>
    <source>
        <strain evidence="8 9">VKM B-2647</strain>
    </source>
</reference>
<evidence type="ECO:0000256" key="3">
    <source>
        <dbReference type="ARBA" id="ARBA00023159"/>
    </source>
</evidence>
<evidence type="ECO:0000313" key="9">
    <source>
        <dbReference type="Proteomes" id="UP000031967"/>
    </source>
</evidence>
<dbReference type="SMART" id="SM00100">
    <property type="entry name" value="cNMP"/>
    <property type="match status" value="1"/>
</dbReference>
<feature type="domain" description="HTH crp-type" evidence="7">
    <location>
        <begin position="151"/>
        <end position="220"/>
    </location>
</feature>
<dbReference type="InterPro" id="IPR018490">
    <property type="entry name" value="cNMP-bd_dom_sf"/>
</dbReference>
<dbReference type="RefSeq" id="WP_041048067.1">
    <property type="nucleotide sequence ID" value="NZ_JXAK01000021.1"/>
</dbReference>
<organism evidence="8 9">
    <name type="scientific">Gordoniibacillus kamchatkensis</name>
    <dbReference type="NCBI Taxonomy" id="1590651"/>
    <lineage>
        <taxon>Bacteria</taxon>
        <taxon>Bacillati</taxon>
        <taxon>Bacillota</taxon>
        <taxon>Bacilli</taxon>
        <taxon>Bacillales</taxon>
        <taxon>Paenibacillaceae</taxon>
        <taxon>Gordoniibacillus</taxon>
    </lineage>
</organism>
<dbReference type="InterPro" id="IPR050397">
    <property type="entry name" value="Env_Response_Regulators"/>
</dbReference>
<dbReference type="Proteomes" id="UP000031967">
    <property type="component" value="Unassembled WGS sequence"/>
</dbReference>
<dbReference type="InterPro" id="IPR014710">
    <property type="entry name" value="RmlC-like_jellyroll"/>
</dbReference>
<evidence type="ECO:0000256" key="5">
    <source>
        <dbReference type="SAM" id="MobiDB-lite"/>
    </source>
</evidence>